<name>A0AAF3EDB0_9BILA</name>
<feature type="region of interest" description="Disordered" evidence="1">
    <location>
        <begin position="592"/>
        <end position="620"/>
    </location>
</feature>
<feature type="region of interest" description="Disordered" evidence="1">
    <location>
        <begin position="479"/>
        <end position="520"/>
    </location>
</feature>
<reference evidence="3" key="1">
    <citation type="submission" date="2024-02" db="UniProtKB">
        <authorList>
            <consortium name="WormBaseParasite"/>
        </authorList>
    </citation>
    <scope>IDENTIFICATION</scope>
</reference>
<dbReference type="Proteomes" id="UP000887575">
    <property type="component" value="Unassembled WGS sequence"/>
</dbReference>
<sequence>MLLTIMTTPENGDCAEDVGGANQIFSQANGDRIRRKQYECLGNVSDNIFGLLGVHRVFTFVGCCARHSRHGKQPELQMQGDARLAIRGLFLDMQYSDQAASAFWLAAVFNKLTTPEYRPKFFMLLFLDPVEANGKRTLDWRRMVTEVKNIAVEWSLPIEKVVEEPILKLFTWLSLSTFRKTLLVEFVKANANHYAECLNAGLYQNVQCELLAQEKIRTRKEKKRTEEELNILTPTQPSFVPSSNQSIVLSSYHRGVRLVRDEFQERESLDVLSDTFMDRPTSDTYGASKEGSRLDVSSYVQDTLLGVTSLTQHLSSGSEGIDHDEMEFPRKRDSPQSMRHRKKFYGDDTMQGPFSTTAVADTVRRRLPASPLLTTAELPLPHKRVRTRGRTKIEHSKTTKKTPIKKSEKLNVDDPYAFKDDEEETIKLASTRAKTSTTLHQRSMPSPMDTLSEIPQPHQRTGELRAKSKIKFMAEKLTNSPNQQTKKQALETVHDREAERHTSKKVEGQKGLENDGKARKTKGGNLVMMILLFLLKRLSVAISSIITDQFDLVQPLGGELLPHSKFLKIRSSQGSTAQSSLLSNVKFSKSKNKLQPLTNAKRKNEEEKDNVHWRISNDLP</sequence>
<evidence type="ECO:0000313" key="2">
    <source>
        <dbReference type="Proteomes" id="UP000887575"/>
    </source>
</evidence>
<dbReference type="AlphaFoldDB" id="A0AAF3EDB0"/>
<proteinExistence type="predicted"/>
<feature type="region of interest" description="Disordered" evidence="1">
    <location>
        <begin position="432"/>
        <end position="461"/>
    </location>
</feature>
<organism evidence="2 3">
    <name type="scientific">Mesorhabditis belari</name>
    <dbReference type="NCBI Taxonomy" id="2138241"/>
    <lineage>
        <taxon>Eukaryota</taxon>
        <taxon>Metazoa</taxon>
        <taxon>Ecdysozoa</taxon>
        <taxon>Nematoda</taxon>
        <taxon>Chromadorea</taxon>
        <taxon>Rhabditida</taxon>
        <taxon>Rhabditina</taxon>
        <taxon>Rhabditomorpha</taxon>
        <taxon>Rhabditoidea</taxon>
        <taxon>Rhabditidae</taxon>
        <taxon>Mesorhabditinae</taxon>
        <taxon>Mesorhabditis</taxon>
    </lineage>
</organism>
<keyword evidence="2" id="KW-1185">Reference proteome</keyword>
<dbReference type="WBParaSite" id="MBELARI_LOCUS1196.1">
    <property type="protein sequence ID" value="MBELARI_LOCUS1196.1"/>
    <property type="gene ID" value="MBELARI_LOCUS1196"/>
</dbReference>
<feature type="compositionally biased region" description="Basic and acidic residues" evidence="1">
    <location>
        <begin position="320"/>
        <end position="334"/>
    </location>
</feature>
<accession>A0AAF3EDB0</accession>
<feature type="region of interest" description="Disordered" evidence="1">
    <location>
        <begin position="388"/>
        <end position="408"/>
    </location>
</feature>
<evidence type="ECO:0000256" key="1">
    <source>
        <dbReference type="SAM" id="MobiDB-lite"/>
    </source>
</evidence>
<feature type="region of interest" description="Disordered" evidence="1">
    <location>
        <begin position="314"/>
        <end position="338"/>
    </location>
</feature>
<evidence type="ECO:0000313" key="3">
    <source>
        <dbReference type="WBParaSite" id="MBELARI_LOCUS1196.1"/>
    </source>
</evidence>
<feature type="compositionally biased region" description="Polar residues" evidence="1">
    <location>
        <begin position="432"/>
        <end position="444"/>
    </location>
</feature>
<protein>
    <submittedName>
        <fullName evidence="3">Uncharacterized protein</fullName>
    </submittedName>
</protein>
<feature type="compositionally biased region" description="Basic and acidic residues" evidence="1">
    <location>
        <begin position="488"/>
        <end position="518"/>
    </location>
</feature>
<feature type="compositionally biased region" description="Basic and acidic residues" evidence="1">
    <location>
        <begin position="602"/>
        <end position="612"/>
    </location>
</feature>